<dbReference type="VEuPathDB" id="TriTrypDB:LDHU3_13.0830"/>
<dbReference type="VEuPathDB" id="TriTrypDB:LdBPK_130640.1"/>
<feature type="region of interest" description="Disordered" evidence="1">
    <location>
        <begin position="81"/>
        <end position="131"/>
    </location>
</feature>
<reference evidence="3" key="1">
    <citation type="submission" date="2019-02" db="EMBL/GenBank/DDBJ databases">
        <title>FDA dAtabase for Regulatory Grade micrObial Sequences (FDA-ARGOS): Supporting development and validation of Infectious Disease Dx tests.</title>
        <authorList>
            <person name="Duncan R."/>
            <person name="Fisher C."/>
            <person name="Tallon L."/>
            <person name="Sadzewicz L."/>
            <person name="Sengamalay N."/>
            <person name="Ott S."/>
            <person name="Godinez A."/>
            <person name="Nagaraj S."/>
            <person name="Vavikolanu K."/>
            <person name="Nadendla S."/>
            <person name="Aluvathingal J."/>
            <person name="Sichtig H."/>
        </authorList>
    </citation>
    <scope>NUCLEOTIDE SEQUENCE [LARGE SCALE GENOMIC DNA]</scope>
    <source>
        <strain evidence="3">FDAARGOS_361</strain>
    </source>
</reference>
<evidence type="ECO:0000313" key="2">
    <source>
        <dbReference type="EMBL" id="TPP45161.1"/>
    </source>
</evidence>
<organism evidence="2 3">
    <name type="scientific">Leishmania donovani</name>
    <dbReference type="NCBI Taxonomy" id="5661"/>
    <lineage>
        <taxon>Eukaryota</taxon>
        <taxon>Discoba</taxon>
        <taxon>Euglenozoa</taxon>
        <taxon>Kinetoplastea</taxon>
        <taxon>Metakinetoplastina</taxon>
        <taxon>Trypanosomatida</taxon>
        <taxon>Trypanosomatidae</taxon>
        <taxon>Leishmaniinae</taxon>
        <taxon>Leishmania</taxon>
    </lineage>
</organism>
<feature type="compositionally biased region" description="Low complexity" evidence="1">
    <location>
        <begin position="107"/>
        <end position="126"/>
    </location>
</feature>
<dbReference type="Proteomes" id="UP000318447">
    <property type="component" value="Unassembled WGS sequence"/>
</dbReference>
<dbReference type="VEuPathDB" id="TriTrypDB:LdCL_130011800"/>
<comment type="caution">
    <text evidence="2">The sequence shown here is derived from an EMBL/GenBank/DDBJ whole genome shotgun (WGS) entry which is preliminary data.</text>
</comment>
<evidence type="ECO:0000313" key="3">
    <source>
        <dbReference type="Proteomes" id="UP000318447"/>
    </source>
</evidence>
<gene>
    <name evidence="2" type="ORF">CGC21_33260</name>
</gene>
<protein>
    <submittedName>
        <fullName evidence="2">Uncharacterized protein</fullName>
    </submittedName>
</protein>
<proteinExistence type="predicted"/>
<dbReference type="EMBL" id="RHLC01000031">
    <property type="protein sequence ID" value="TPP45161.1"/>
    <property type="molecule type" value="Genomic_DNA"/>
</dbReference>
<accession>A0A504X7X8</accession>
<evidence type="ECO:0000256" key="1">
    <source>
        <dbReference type="SAM" id="MobiDB-lite"/>
    </source>
</evidence>
<name>A0A504X7X8_LEIDO</name>
<dbReference type="AlphaFoldDB" id="A0A504X7X8"/>
<sequence length="291" mass="32245">MRLALGRRGSMPPPRGVVTAVAATAVSLRRSRGTRAPQAISSPVRHCSGGSASSSSSADSARGSYNHFQHQQQMFHRHSFYNKGSSAPRDGAGAGADGKQAHGNAAGGSWNNGSSSSSSTASSQQQREQDERLYGMGSATAQQRRQVRQQWEKSFFGRLHYEEGMHDRFAEALKSEDEEAFRQSIAGQSHADLFPHWPEEEEAPLSEFKRLRPSLQLHYIVNRLSSGERRIRYSVDFGGLLMMPQLNLGEMMVKEAGTLLRELGWMNDEVAARIEEVQALAFKIKFDFDLD</sequence>
<feature type="region of interest" description="Disordered" evidence="1">
    <location>
        <begin position="29"/>
        <end position="63"/>
    </location>
</feature>
<feature type="compositionally biased region" description="Low complexity" evidence="1">
    <location>
        <begin position="48"/>
        <end position="63"/>
    </location>
</feature>